<evidence type="ECO:0000313" key="3">
    <source>
        <dbReference type="Proteomes" id="UP001287356"/>
    </source>
</evidence>
<reference evidence="2" key="1">
    <citation type="journal article" date="2023" name="Mol. Phylogenet. Evol.">
        <title>Genome-scale phylogeny and comparative genomics of the fungal order Sordariales.</title>
        <authorList>
            <person name="Hensen N."/>
            <person name="Bonometti L."/>
            <person name="Westerberg I."/>
            <person name="Brannstrom I.O."/>
            <person name="Guillou S."/>
            <person name="Cros-Aarteil S."/>
            <person name="Calhoun S."/>
            <person name="Haridas S."/>
            <person name="Kuo A."/>
            <person name="Mondo S."/>
            <person name="Pangilinan J."/>
            <person name="Riley R."/>
            <person name="LaButti K."/>
            <person name="Andreopoulos B."/>
            <person name="Lipzen A."/>
            <person name="Chen C."/>
            <person name="Yan M."/>
            <person name="Daum C."/>
            <person name="Ng V."/>
            <person name="Clum A."/>
            <person name="Steindorff A."/>
            <person name="Ohm R.A."/>
            <person name="Martin F."/>
            <person name="Silar P."/>
            <person name="Natvig D.O."/>
            <person name="Lalanne C."/>
            <person name="Gautier V."/>
            <person name="Ament-Velasquez S.L."/>
            <person name="Kruys A."/>
            <person name="Hutchinson M.I."/>
            <person name="Powell A.J."/>
            <person name="Barry K."/>
            <person name="Miller A.N."/>
            <person name="Grigoriev I.V."/>
            <person name="Debuchy R."/>
            <person name="Gladieux P."/>
            <person name="Hiltunen Thoren M."/>
            <person name="Johannesson H."/>
        </authorList>
    </citation>
    <scope>NUCLEOTIDE SEQUENCE</scope>
    <source>
        <strain evidence="2">CBS 958.72</strain>
    </source>
</reference>
<keyword evidence="3" id="KW-1185">Reference proteome</keyword>
<accession>A0AAE0K8S6</accession>
<proteinExistence type="predicted"/>
<evidence type="ECO:0000259" key="1">
    <source>
        <dbReference type="Pfam" id="PF25545"/>
    </source>
</evidence>
<protein>
    <recommendedName>
        <fullName evidence="1">DUF7924 domain-containing protein</fullName>
    </recommendedName>
</protein>
<sequence length="141" mass="16162">MLLLRRAYASSDQKPREEKSAPYQDLRYKTLLKTEDSFMDKSELGIINESKTLCQILLETALAGPQDSLFHFDIFESTCRKVEDRNEARVIRDITPLIVPPAEILCIYGASYLKHIESLDEEGFLRLNDAESDQGVRPLRV</sequence>
<comment type="caution">
    <text evidence="2">The sequence shown here is derived from an EMBL/GenBank/DDBJ whole genome shotgun (WGS) entry which is preliminary data.</text>
</comment>
<name>A0AAE0K8S6_9PEZI</name>
<dbReference type="Proteomes" id="UP001287356">
    <property type="component" value="Unassembled WGS sequence"/>
</dbReference>
<dbReference type="InterPro" id="IPR057684">
    <property type="entry name" value="DUF7924"/>
</dbReference>
<dbReference type="Pfam" id="PF25545">
    <property type="entry name" value="DUF7924"/>
    <property type="match status" value="1"/>
</dbReference>
<gene>
    <name evidence="2" type="ORF">B0T24DRAFT_531687</name>
</gene>
<reference evidence="2" key="2">
    <citation type="submission" date="2023-06" db="EMBL/GenBank/DDBJ databases">
        <authorList>
            <consortium name="Lawrence Berkeley National Laboratory"/>
            <person name="Haridas S."/>
            <person name="Hensen N."/>
            <person name="Bonometti L."/>
            <person name="Westerberg I."/>
            <person name="Brannstrom I.O."/>
            <person name="Guillou S."/>
            <person name="Cros-Aarteil S."/>
            <person name="Calhoun S."/>
            <person name="Kuo A."/>
            <person name="Mondo S."/>
            <person name="Pangilinan J."/>
            <person name="Riley R."/>
            <person name="Labutti K."/>
            <person name="Andreopoulos B."/>
            <person name="Lipzen A."/>
            <person name="Chen C."/>
            <person name="Yanf M."/>
            <person name="Daum C."/>
            <person name="Ng V."/>
            <person name="Clum A."/>
            <person name="Steindorff A."/>
            <person name="Ohm R."/>
            <person name="Martin F."/>
            <person name="Silar P."/>
            <person name="Natvig D."/>
            <person name="Lalanne C."/>
            <person name="Gautier V."/>
            <person name="Ament-Velasquez S.L."/>
            <person name="Kruys A."/>
            <person name="Hutchinson M.I."/>
            <person name="Powell A.J."/>
            <person name="Barry K."/>
            <person name="Miller A.N."/>
            <person name="Grigoriev I.V."/>
            <person name="Debuchy R."/>
            <person name="Gladieux P."/>
            <person name="Thoren M.H."/>
            <person name="Johannesson H."/>
        </authorList>
    </citation>
    <scope>NUCLEOTIDE SEQUENCE</scope>
    <source>
        <strain evidence="2">CBS 958.72</strain>
    </source>
</reference>
<organism evidence="2 3">
    <name type="scientific">Lasiosphaeria ovina</name>
    <dbReference type="NCBI Taxonomy" id="92902"/>
    <lineage>
        <taxon>Eukaryota</taxon>
        <taxon>Fungi</taxon>
        <taxon>Dikarya</taxon>
        <taxon>Ascomycota</taxon>
        <taxon>Pezizomycotina</taxon>
        <taxon>Sordariomycetes</taxon>
        <taxon>Sordariomycetidae</taxon>
        <taxon>Sordariales</taxon>
        <taxon>Lasiosphaeriaceae</taxon>
        <taxon>Lasiosphaeria</taxon>
    </lineage>
</organism>
<feature type="domain" description="DUF7924" evidence="1">
    <location>
        <begin position="75"/>
        <end position="116"/>
    </location>
</feature>
<dbReference type="EMBL" id="JAULSN010000005">
    <property type="protein sequence ID" value="KAK3371632.1"/>
    <property type="molecule type" value="Genomic_DNA"/>
</dbReference>
<evidence type="ECO:0000313" key="2">
    <source>
        <dbReference type="EMBL" id="KAK3371632.1"/>
    </source>
</evidence>
<dbReference type="AlphaFoldDB" id="A0AAE0K8S6"/>